<reference evidence="1 2" key="1">
    <citation type="journal article" date="2018" name="Front. Plant Sci.">
        <title>Red Clover (Trifolium pratense) and Zigzag Clover (T. medium) - A Picture of Genomic Similarities and Differences.</title>
        <authorList>
            <person name="Dluhosova J."/>
            <person name="Istvanek J."/>
            <person name="Nedelnik J."/>
            <person name="Repkova J."/>
        </authorList>
    </citation>
    <scope>NUCLEOTIDE SEQUENCE [LARGE SCALE GENOMIC DNA]</scope>
    <source>
        <strain evidence="2">cv. 10/8</strain>
        <tissue evidence="1">Leaf</tissue>
    </source>
</reference>
<feature type="non-terminal residue" evidence="1">
    <location>
        <position position="19"/>
    </location>
</feature>
<comment type="caution">
    <text evidence="1">The sequence shown here is derived from an EMBL/GenBank/DDBJ whole genome shotgun (WGS) entry which is preliminary data.</text>
</comment>
<dbReference type="EMBL" id="LXQA011112275">
    <property type="protein sequence ID" value="MCI85300.1"/>
    <property type="molecule type" value="Genomic_DNA"/>
</dbReference>
<protein>
    <submittedName>
        <fullName evidence="1">Uncharacterized protein</fullName>
    </submittedName>
</protein>
<evidence type="ECO:0000313" key="2">
    <source>
        <dbReference type="Proteomes" id="UP000265520"/>
    </source>
</evidence>
<evidence type="ECO:0000313" key="1">
    <source>
        <dbReference type="EMBL" id="MCI85300.1"/>
    </source>
</evidence>
<sequence>MAAENEHHLTASTTTEGAA</sequence>
<accession>A0A392VFY5</accession>
<proteinExistence type="predicted"/>
<dbReference type="AlphaFoldDB" id="A0A392VFY5"/>
<dbReference type="Proteomes" id="UP000265520">
    <property type="component" value="Unassembled WGS sequence"/>
</dbReference>
<organism evidence="1 2">
    <name type="scientific">Trifolium medium</name>
    <dbReference type="NCBI Taxonomy" id="97028"/>
    <lineage>
        <taxon>Eukaryota</taxon>
        <taxon>Viridiplantae</taxon>
        <taxon>Streptophyta</taxon>
        <taxon>Embryophyta</taxon>
        <taxon>Tracheophyta</taxon>
        <taxon>Spermatophyta</taxon>
        <taxon>Magnoliopsida</taxon>
        <taxon>eudicotyledons</taxon>
        <taxon>Gunneridae</taxon>
        <taxon>Pentapetalae</taxon>
        <taxon>rosids</taxon>
        <taxon>fabids</taxon>
        <taxon>Fabales</taxon>
        <taxon>Fabaceae</taxon>
        <taxon>Papilionoideae</taxon>
        <taxon>50 kb inversion clade</taxon>
        <taxon>NPAAA clade</taxon>
        <taxon>Hologalegina</taxon>
        <taxon>IRL clade</taxon>
        <taxon>Trifolieae</taxon>
        <taxon>Trifolium</taxon>
    </lineage>
</organism>
<keyword evidence="2" id="KW-1185">Reference proteome</keyword>
<name>A0A392VFY5_9FABA</name>